<dbReference type="Gene3D" id="3.60.10.10">
    <property type="entry name" value="Endonuclease/exonuclease/phosphatase"/>
    <property type="match status" value="1"/>
</dbReference>
<feature type="non-terminal residue" evidence="5">
    <location>
        <position position="122"/>
    </location>
</feature>
<name>A0A9J5ZAQ7_SOLCO</name>
<dbReference type="Proteomes" id="UP000824120">
    <property type="component" value="Chromosome 4"/>
</dbReference>
<dbReference type="OrthoDB" id="692400at2759"/>
<dbReference type="GO" id="GO:0005634">
    <property type="term" value="C:nucleus"/>
    <property type="evidence" value="ECO:0007669"/>
    <property type="project" value="TreeGrafter"/>
</dbReference>
<dbReference type="SUPFAM" id="SSF56219">
    <property type="entry name" value="DNase I-like"/>
    <property type="match status" value="1"/>
</dbReference>
<evidence type="ECO:0000256" key="1">
    <source>
        <dbReference type="ARBA" id="ARBA00022723"/>
    </source>
</evidence>
<dbReference type="InterPro" id="IPR036691">
    <property type="entry name" value="Endo/exonu/phosph_ase_sf"/>
</dbReference>
<dbReference type="AlphaFoldDB" id="A0A9J5ZAQ7"/>
<evidence type="ECO:0000313" key="5">
    <source>
        <dbReference type="EMBL" id="KAG5609722.1"/>
    </source>
</evidence>
<proteinExistence type="predicted"/>
<dbReference type="PANTHER" id="PTHR22748">
    <property type="entry name" value="AP ENDONUCLEASE"/>
    <property type="match status" value="1"/>
</dbReference>
<evidence type="ECO:0000256" key="2">
    <source>
        <dbReference type="ARBA" id="ARBA00022801"/>
    </source>
</evidence>
<keyword evidence="6" id="KW-1185">Reference proteome</keyword>
<feature type="binding site" evidence="4">
    <location>
        <position position="63"/>
    </location>
    <ligand>
        <name>Mg(2+)</name>
        <dbReference type="ChEBI" id="CHEBI:18420"/>
        <label>1</label>
    </ligand>
</feature>
<keyword evidence="1 4" id="KW-0479">Metal-binding</keyword>
<keyword evidence="2" id="KW-0378">Hydrolase</keyword>
<dbReference type="InterPro" id="IPR004808">
    <property type="entry name" value="AP_endonuc_1"/>
</dbReference>
<sequence>MSFKRAHKLKGLVNLDGQEYSFSRSMKFNLISWNVGFLNGREKRRVVKSLIWDWKADIICFQETKLEGEIKEWINQIWGQRWVRYACLEASGTRGGISTMGQQMQERGNPADWCLHSTCKFE</sequence>
<protein>
    <recommendedName>
        <fullName evidence="7">Endonuclease/exonuclease/phosphatase domain-containing protein</fullName>
    </recommendedName>
</protein>
<dbReference type="GO" id="GO:0006284">
    <property type="term" value="P:base-excision repair"/>
    <property type="evidence" value="ECO:0007669"/>
    <property type="project" value="TreeGrafter"/>
</dbReference>
<gene>
    <name evidence="5" type="ORF">H5410_021003</name>
</gene>
<accession>A0A9J5ZAQ7</accession>
<dbReference type="GO" id="GO:0008311">
    <property type="term" value="F:double-stranded DNA 3'-5' DNA exonuclease activity"/>
    <property type="evidence" value="ECO:0007669"/>
    <property type="project" value="TreeGrafter"/>
</dbReference>
<keyword evidence="3 4" id="KW-0460">Magnesium</keyword>
<feature type="binding site" evidence="4">
    <location>
        <position position="34"/>
    </location>
    <ligand>
        <name>Mg(2+)</name>
        <dbReference type="ChEBI" id="CHEBI:18420"/>
        <label>1</label>
    </ligand>
</feature>
<evidence type="ECO:0000256" key="4">
    <source>
        <dbReference type="PIRSR" id="PIRSR604808-2"/>
    </source>
</evidence>
<dbReference type="EMBL" id="JACXVP010000004">
    <property type="protein sequence ID" value="KAG5609722.1"/>
    <property type="molecule type" value="Genomic_DNA"/>
</dbReference>
<organism evidence="5 6">
    <name type="scientific">Solanum commersonii</name>
    <name type="common">Commerson's wild potato</name>
    <name type="synonym">Commerson's nightshade</name>
    <dbReference type="NCBI Taxonomy" id="4109"/>
    <lineage>
        <taxon>Eukaryota</taxon>
        <taxon>Viridiplantae</taxon>
        <taxon>Streptophyta</taxon>
        <taxon>Embryophyta</taxon>
        <taxon>Tracheophyta</taxon>
        <taxon>Spermatophyta</taxon>
        <taxon>Magnoliopsida</taxon>
        <taxon>eudicotyledons</taxon>
        <taxon>Gunneridae</taxon>
        <taxon>Pentapetalae</taxon>
        <taxon>asterids</taxon>
        <taxon>lamiids</taxon>
        <taxon>Solanales</taxon>
        <taxon>Solanaceae</taxon>
        <taxon>Solanoideae</taxon>
        <taxon>Solaneae</taxon>
        <taxon>Solanum</taxon>
    </lineage>
</organism>
<dbReference type="GO" id="GO:0046872">
    <property type="term" value="F:metal ion binding"/>
    <property type="evidence" value="ECO:0007669"/>
    <property type="project" value="UniProtKB-KW"/>
</dbReference>
<keyword evidence="4" id="KW-0464">Manganese</keyword>
<dbReference type="GO" id="GO:0008081">
    <property type="term" value="F:phosphoric diester hydrolase activity"/>
    <property type="evidence" value="ECO:0007669"/>
    <property type="project" value="TreeGrafter"/>
</dbReference>
<evidence type="ECO:0000313" key="6">
    <source>
        <dbReference type="Proteomes" id="UP000824120"/>
    </source>
</evidence>
<evidence type="ECO:0000256" key="3">
    <source>
        <dbReference type="ARBA" id="ARBA00022842"/>
    </source>
</evidence>
<evidence type="ECO:0008006" key="7">
    <source>
        <dbReference type="Google" id="ProtNLM"/>
    </source>
</evidence>
<dbReference type="PANTHER" id="PTHR22748:SF19">
    <property type="entry name" value="ENDONUCLEASE_EXONUCLEASE_PHOSPHATASE DOMAIN-CONTAINING PROTEIN"/>
    <property type="match status" value="1"/>
</dbReference>
<comment type="cofactor">
    <cofactor evidence="4">
        <name>Mg(2+)</name>
        <dbReference type="ChEBI" id="CHEBI:18420"/>
    </cofactor>
    <cofactor evidence="4">
        <name>Mn(2+)</name>
        <dbReference type="ChEBI" id="CHEBI:29035"/>
    </cofactor>
    <text evidence="4">Probably binds two magnesium or manganese ions per subunit.</text>
</comment>
<comment type="caution">
    <text evidence="5">The sequence shown here is derived from an EMBL/GenBank/DDBJ whole genome shotgun (WGS) entry which is preliminary data.</text>
</comment>
<dbReference type="GO" id="GO:0003906">
    <property type="term" value="F:DNA-(apurinic or apyrimidinic site) endonuclease activity"/>
    <property type="evidence" value="ECO:0007669"/>
    <property type="project" value="TreeGrafter"/>
</dbReference>
<reference evidence="5 6" key="1">
    <citation type="submission" date="2020-09" db="EMBL/GenBank/DDBJ databases">
        <title>De no assembly of potato wild relative species, Solanum commersonii.</title>
        <authorList>
            <person name="Cho K."/>
        </authorList>
    </citation>
    <scope>NUCLEOTIDE SEQUENCE [LARGE SCALE GENOMIC DNA]</scope>
    <source>
        <strain evidence="5">LZ3.2</strain>
        <tissue evidence="5">Leaf</tissue>
    </source>
</reference>